<evidence type="ECO:0000313" key="1">
    <source>
        <dbReference type="EMBL" id="ERN11329.1"/>
    </source>
</evidence>
<dbReference type="EMBL" id="KI392710">
    <property type="protein sequence ID" value="ERN11329.1"/>
    <property type="molecule type" value="Genomic_DNA"/>
</dbReference>
<dbReference type="Gramene" id="ERN11329">
    <property type="protein sequence ID" value="ERN11329"/>
    <property type="gene ID" value="AMTR_s00024p00249700"/>
</dbReference>
<gene>
    <name evidence="1" type="ORF">AMTR_s00024p00249700</name>
</gene>
<keyword evidence="2" id="KW-1185">Reference proteome</keyword>
<protein>
    <submittedName>
        <fullName evidence="1">Uncharacterized protein</fullName>
    </submittedName>
</protein>
<sequence>MIASTIILRFHNHGLGQRLRRFAPYWIHPLFNPNKLGLLNSNKCSQSNLVLADMCGSSRDGEGTKLKRYSGPMGVYDSTSGKARALLIGVLQISAFQLGDQLVADRAYLNFIG</sequence>
<organism evidence="1 2">
    <name type="scientific">Amborella trichopoda</name>
    <dbReference type="NCBI Taxonomy" id="13333"/>
    <lineage>
        <taxon>Eukaryota</taxon>
        <taxon>Viridiplantae</taxon>
        <taxon>Streptophyta</taxon>
        <taxon>Embryophyta</taxon>
        <taxon>Tracheophyta</taxon>
        <taxon>Spermatophyta</taxon>
        <taxon>Magnoliopsida</taxon>
        <taxon>Amborellales</taxon>
        <taxon>Amborellaceae</taxon>
        <taxon>Amborella</taxon>
    </lineage>
</organism>
<reference evidence="2" key="1">
    <citation type="journal article" date="2013" name="Science">
        <title>The Amborella genome and the evolution of flowering plants.</title>
        <authorList>
            <consortium name="Amborella Genome Project"/>
        </authorList>
    </citation>
    <scope>NUCLEOTIDE SEQUENCE [LARGE SCALE GENOMIC DNA]</scope>
</reference>
<dbReference type="HOGENOM" id="CLU_2136832_0_0_1"/>
<accession>W1PU19</accession>
<evidence type="ECO:0000313" key="2">
    <source>
        <dbReference type="Proteomes" id="UP000017836"/>
    </source>
</evidence>
<dbReference type="Proteomes" id="UP000017836">
    <property type="component" value="Unassembled WGS sequence"/>
</dbReference>
<dbReference type="AlphaFoldDB" id="W1PU19"/>
<proteinExistence type="predicted"/>
<name>W1PU19_AMBTC</name>